<protein>
    <submittedName>
        <fullName evidence="1">Uncharacterized protein</fullName>
    </submittedName>
</protein>
<accession>A0A1S0TU22</accession>
<reference evidence="1" key="1">
    <citation type="submission" date="2012-04" db="EMBL/GenBank/DDBJ databases">
        <title>The Genome Sequence of Loa loa.</title>
        <authorList>
            <consortium name="The Broad Institute Genome Sequencing Platform"/>
            <consortium name="Broad Institute Genome Sequencing Center for Infectious Disease"/>
            <person name="Nutman T.B."/>
            <person name="Fink D.L."/>
            <person name="Russ C."/>
            <person name="Young S."/>
            <person name="Zeng Q."/>
            <person name="Gargeya S."/>
            <person name="Alvarado L."/>
            <person name="Berlin A."/>
            <person name="Chapman S.B."/>
            <person name="Chen Z."/>
            <person name="Freedman E."/>
            <person name="Gellesch M."/>
            <person name="Goldberg J."/>
            <person name="Griggs A."/>
            <person name="Gujja S."/>
            <person name="Heilman E.R."/>
            <person name="Heiman D."/>
            <person name="Howarth C."/>
            <person name="Mehta T."/>
            <person name="Neiman D."/>
            <person name="Pearson M."/>
            <person name="Roberts A."/>
            <person name="Saif S."/>
            <person name="Shea T."/>
            <person name="Shenoy N."/>
            <person name="Sisk P."/>
            <person name="Stolte C."/>
            <person name="Sykes S."/>
            <person name="White J."/>
            <person name="Yandava C."/>
            <person name="Haas B."/>
            <person name="Henn M.R."/>
            <person name="Nusbaum C."/>
            <person name="Birren B."/>
        </authorList>
    </citation>
    <scope>NUCLEOTIDE SEQUENCE [LARGE SCALE GENOMIC DNA]</scope>
</reference>
<dbReference type="AlphaFoldDB" id="A0A1S0TU22"/>
<dbReference type="GeneID" id="9945975"/>
<dbReference type="InParanoid" id="A0A1S0TU22"/>
<organism evidence="1">
    <name type="scientific">Loa loa</name>
    <name type="common">Eye worm</name>
    <name type="synonym">Filaria loa</name>
    <dbReference type="NCBI Taxonomy" id="7209"/>
    <lineage>
        <taxon>Eukaryota</taxon>
        <taxon>Metazoa</taxon>
        <taxon>Ecdysozoa</taxon>
        <taxon>Nematoda</taxon>
        <taxon>Chromadorea</taxon>
        <taxon>Rhabditida</taxon>
        <taxon>Spirurina</taxon>
        <taxon>Spiruromorpha</taxon>
        <taxon>Filarioidea</taxon>
        <taxon>Onchocercidae</taxon>
        <taxon>Loa</taxon>
    </lineage>
</organism>
<sequence>MALYTKVNIISQKGKIMNNTDGNLGLEDTMPSLFENDINKLRRKKTTWPKIVLHQGYHLSFHTQTHAYTYTHTHTHTHTHAHTQRIHNVVRHAITRHSH</sequence>
<gene>
    <name evidence="1" type="ORF">LOAG_08547</name>
</gene>
<dbReference type="RefSeq" id="XP_003144125.1">
    <property type="nucleotide sequence ID" value="XM_003144077.1"/>
</dbReference>
<evidence type="ECO:0000313" key="1">
    <source>
        <dbReference type="EMBL" id="EFO19945.1"/>
    </source>
</evidence>
<name>A0A1S0TU22_LOALO</name>
<dbReference type="CTD" id="9945975"/>
<dbReference type="EMBL" id="JH712115">
    <property type="protein sequence ID" value="EFO19945.1"/>
    <property type="molecule type" value="Genomic_DNA"/>
</dbReference>
<proteinExistence type="predicted"/>
<dbReference type="KEGG" id="loa:LOAG_08547"/>